<proteinExistence type="predicted"/>
<evidence type="ECO:0000256" key="1">
    <source>
        <dbReference type="SAM" id="Phobius"/>
    </source>
</evidence>
<keyword evidence="3" id="KW-1185">Reference proteome</keyword>
<organism evidence="2 3">
    <name type="scientific">Rhizopogon vesiculosus</name>
    <dbReference type="NCBI Taxonomy" id="180088"/>
    <lineage>
        <taxon>Eukaryota</taxon>
        <taxon>Fungi</taxon>
        <taxon>Dikarya</taxon>
        <taxon>Basidiomycota</taxon>
        <taxon>Agaricomycotina</taxon>
        <taxon>Agaricomycetes</taxon>
        <taxon>Agaricomycetidae</taxon>
        <taxon>Boletales</taxon>
        <taxon>Suillineae</taxon>
        <taxon>Rhizopogonaceae</taxon>
        <taxon>Rhizopogon</taxon>
    </lineage>
</organism>
<sequence>MTIVLNDPSLWPVISYYRGISYFEVACLIAVVYDWGTHKINVYRENY</sequence>
<dbReference type="Proteomes" id="UP000183567">
    <property type="component" value="Unassembled WGS sequence"/>
</dbReference>
<keyword evidence="1" id="KW-0812">Transmembrane</keyword>
<evidence type="ECO:0000313" key="3">
    <source>
        <dbReference type="Proteomes" id="UP000183567"/>
    </source>
</evidence>
<keyword evidence="1" id="KW-0472">Membrane</keyword>
<dbReference type="EMBL" id="LVVM01002574">
    <property type="protein sequence ID" value="OJA16420.1"/>
    <property type="molecule type" value="Genomic_DNA"/>
</dbReference>
<accession>A0A1J8QXP1</accession>
<feature type="transmembrane region" description="Helical" evidence="1">
    <location>
        <begin position="20"/>
        <end position="36"/>
    </location>
</feature>
<evidence type="ECO:0000313" key="2">
    <source>
        <dbReference type="EMBL" id="OJA16420.1"/>
    </source>
</evidence>
<keyword evidence="1" id="KW-1133">Transmembrane helix</keyword>
<dbReference type="OrthoDB" id="2692685at2759"/>
<comment type="caution">
    <text evidence="2">The sequence shown here is derived from an EMBL/GenBank/DDBJ whole genome shotgun (WGS) entry which is preliminary data.</text>
</comment>
<dbReference type="AlphaFoldDB" id="A0A1J8QXP1"/>
<protein>
    <submittedName>
        <fullName evidence="2">Uncharacterized protein</fullName>
    </submittedName>
</protein>
<gene>
    <name evidence="2" type="ORF">AZE42_12595</name>
</gene>
<reference evidence="2 3" key="1">
    <citation type="submission" date="2016-03" db="EMBL/GenBank/DDBJ databases">
        <title>Comparative genomics of the ectomycorrhizal sister species Rhizopogon vinicolor and Rhizopogon vesiculosus (Basidiomycota: Boletales) reveals a divergence of the mating type B locus.</title>
        <authorList>
            <person name="Mujic A.B."/>
            <person name="Kuo A."/>
            <person name="Tritt A."/>
            <person name="Lipzen A."/>
            <person name="Chen C."/>
            <person name="Johnson J."/>
            <person name="Sharma A."/>
            <person name="Barry K."/>
            <person name="Grigoriev I.V."/>
            <person name="Spatafora J.W."/>
        </authorList>
    </citation>
    <scope>NUCLEOTIDE SEQUENCE [LARGE SCALE GENOMIC DNA]</scope>
    <source>
        <strain evidence="2 3">AM-OR11-056</strain>
    </source>
</reference>
<name>A0A1J8QXP1_9AGAM</name>